<keyword evidence="7" id="KW-1133">Transmembrane helix</keyword>
<keyword evidence="10" id="KW-1185">Reference proteome</keyword>
<dbReference type="Pfam" id="PF00708">
    <property type="entry name" value="Acylphosphatase"/>
    <property type="match status" value="1"/>
</dbReference>
<evidence type="ECO:0000256" key="2">
    <source>
        <dbReference type="ARBA" id="ARBA00012150"/>
    </source>
</evidence>
<dbReference type="GO" id="GO:0003998">
    <property type="term" value="F:acylphosphatase activity"/>
    <property type="evidence" value="ECO:0007669"/>
    <property type="project" value="UniProtKB-EC"/>
</dbReference>
<evidence type="ECO:0000313" key="10">
    <source>
        <dbReference type="Proteomes" id="UP001162156"/>
    </source>
</evidence>
<dbReference type="PROSITE" id="PS00150">
    <property type="entry name" value="ACYLPHOSPHATASE_1"/>
    <property type="match status" value="1"/>
</dbReference>
<name>A0AAV8ZKN4_9CUCU</name>
<comment type="similarity">
    <text evidence="1 6">Belongs to the acylphosphatase family.</text>
</comment>
<feature type="active site" evidence="5">
    <location>
        <position position="78"/>
    </location>
</feature>
<accession>A0AAV8ZKN4</accession>
<comment type="catalytic activity">
    <reaction evidence="4 5">
        <text>an acyl phosphate + H2O = a carboxylate + phosphate + H(+)</text>
        <dbReference type="Rhea" id="RHEA:14965"/>
        <dbReference type="ChEBI" id="CHEBI:15377"/>
        <dbReference type="ChEBI" id="CHEBI:15378"/>
        <dbReference type="ChEBI" id="CHEBI:29067"/>
        <dbReference type="ChEBI" id="CHEBI:43474"/>
        <dbReference type="ChEBI" id="CHEBI:59918"/>
        <dbReference type="EC" id="3.6.1.7"/>
    </reaction>
</comment>
<dbReference type="InterPro" id="IPR001792">
    <property type="entry name" value="Acylphosphatase-like_dom"/>
</dbReference>
<reference evidence="9" key="1">
    <citation type="journal article" date="2023" name="Insect Mol. Biol.">
        <title>Genome sequencing provides insights into the evolution of gene families encoding plant cell wall-degrading enzymes in longhorned beetles.</title>
        <authorList>
            <person name="Shin N.R."/>
            <person name="Okamura Y."/>
            <person name="Kirsch R."/>
            <person name="Pauchet Y."/>
        </authorList>
    </citation>
    <scope>NUCLEOTIDE SEQUENCE</scope>
    <source>
        <strain evidence="9">RBIC_L_NR</strain>
    </source>
</reference>
<dbReference type="Gene3D" id="3.30.70.100">
    <property type="match status" value="1"/>
</dbReference>
<dbReference type="InterPro" id="IPR020456">
    <property type="entry name" value="Acylphosphatase"/>
</dbReference>
<organism evidence="9 10">
    <name type="scientific">Rhamnusium bicolor</name>
    <dbReference type="NCBI Taxonomy" id="1586634"/>
    <lineage>
        <taxon>Eukaryota</taxon>
        <taxon>Metazoa</taxon>
        <taxon>Ecdysozoa</taxon>
        <taxon>Arthropoda</taxon>
        <taxon>Hexapoda</taxon>
        <taxon>Insecta</taxon>
        <taxon>Pterygota</taxon>
        <taxon>Neoptera</taxon>
        <taxon>Endopterygota</taxon>
        <taxon>Coleoptera</taxon>
        <taxon>Polyphaga</taxon>
        <taxon>Cucujiformia</taxon>
        <taxon>Chrysomeloidea</taxon>
        <taxon>Cerambycidae</taxon>
        <taxon>Lepturinae</taxon>
        <taxon>Rhagiini</taxon>
        <taxon>Rhamnusium</taxon>
    </lineage>
</organism>
<dbReference type="Proteomes" id="UP001162156">
    <property type="component" value="Unassembled WGS sequence"/>
</dbReference>
<dbReference type="PANTHER" id="PTHR10029">
    <property type="entry name" value="ACYLPHOSPHATASE"/>
    <property type="match status" value="1"/>
</dbReference>
<evidence type="ECO:0000259" key="8">
    <source>
        <dbReference type="PROSITE" id="PS51160"/>
    </source>
</evidence>
<dbReference type="PANTHER" id="PTHR10029:SF3">
    <property type="entry name" value="ACYLPHOSPHATASE-RELATED"/>
    <property type="match status" value="1"/>
</dbReference>
<evidence type="ECO:0000256" key="1">
    <source>
        <dbReference type="ARBA" id="ARBA00005614"/>
    </source>
</evidence>
<evidence type="ECO:0000256" key="6">
    <source>
        <dbReference type="RuleBase" id="RU004168"/>
    </source>
</evidence>
<feature type="active site" evidence="5">
    <location>
        <position position="60"/>
    </location>
</feature>
<feature type="domain" description="Acylphosphatase-like" evidence="8">
    <location>
        <begin position="45"/>
        <end position="106"/>
    </location>
</feature>
<sequence length="106" mass="12378">MFVYIVYQLFRVTEFLYIFAVFTILSWVFLTFDIAEMTSNEKLVSVDFEVFGKVQGVFFRKYTEQQANRLGLKGWCMNTHQDTVKGVVEGTPSKVNEMLVQIMLLI</sequence>
<dbReference type="EMBL" id="JANEYF010001325">
    <property type="protein sequence ID" value="KAJ8964672.1"/>
    <property type="molecule type" value="Genomic_DNA"/>
</dbReference>
<evidence type="ECO:0000256" key="5">
    <source>
        <dbReference type="PROSITE-ProRule" id="PRU00520"/>
    </source>
</evidence>
<dbReference type="InterPro" id="IPR036046">
    <property type="entry name" value="Acylphosphatase-like_dom_sf"/>
</dbReference>
<dbReference type="PROSITE" id="PS51160">
    <property type="entry name" value="ACYLPHOSPHATASE_3"/>
    <property type="match status" value="1"/>
</dbReference>
<dbReference type="AlphaFoldDB" id="A0AAV8ZKN4"/>
<keyword evidence="7" id="KW-0472">Membrane</keyword>
<dbReference type="InterPro" id="IPR017968">
    <property type="entry name" value="Acylphosphatase_CS"/>
</dbReference>
<comment type="caution">
    <text evidence="9">The sequence shown here is derived from an EMBL/GenBank/DDBJ whole genome shotgun (WGS) entry which is preliminary data.</text>
</comment>
<evidence type="ECO:0000313" key="9">
    <source>
        <dbReference type="EMBL" id="KAJ8964672.1"/>
    </source>
</evidence>
<keyword evidence="7" id="KW-0812">Transmembrane</keyword>
<evidence type="ECO:0000256" key="4">
    <source>
        <dbReference type="ARBA" id="ARBA00047645"/>
    </source>
</evidence>
<protein>
    <recommendedName>
        <fullName evidence="2 5">acylphosphatase</fullName>
        <ecNumber evidence="2 5">3.6.1.7</ecNumber>
    </recommendedName>
</protein>
<evidence type="ECO:0000256" key="7">
    <source>
        <dbReference type="SAM" id="Phobius"/>
    </source>
</evidence>
<dbReference type="EC" id="3.6.1.7" evidence="2 5"/>
<dbReference type="PRINTS" id="PR00112">
    <property type="entry name" value="ACYLPHPHTASE"/>
</dbReference>
<proteinExistence type="inferred from homology"/>
<evidence type="ECO:0000256" key="3">
    <source>
        <dbReference type="ARBA" id="ARBA00022801"/>
    </source>
</evidence>
<gene>
    <name evidence="9" type="ORF">NQ314_004704</name>
</gene>
<keyword evidence="3 5" id="KW-0378">Hydrolase</keyword>
<feature type="transmembrane region" description="Helical" evidence="7">
    <location>
        <begin position="15"/>
        <end position="35"/>
    </location>
</feature>
<dbReference type="SUPFAM" id="SSF54975">
    <property type="entry name" value="Acylphosphatase/BLUF domain-like"/>
    <property type="match status" value="1"/>
</dbReference>